<keyword evidence="1" id="KW-0472">Membrane</keyword>
<sequence length="287" mass="31638">MAILFFFSPGLRLPILDSTADDYFREAISKAGVAYATCRLINSSVSIVKDSNLNLEPAGVGITLAIGQALDPIDDMTERVSDVIVTAITSLGVQKLVYEISVSLAPPIFALFLFVLSVLIWFENQRLAALQKIITGFILLILIARFTLPISAITNNYIQENFFEEKILNANKELALGSAELDKLMEFSIPQTDGVLGTIKNSSSFLKRKSLEFKNALVNTISNTGNIIENLLKLIFLYVGIFLIQVVALPIIVFGVFVKFANSLFDTNIPVIPRIMNQSNVKSVKKE</sequence>
<dbReference type="EMBL" id="FNLL01000004">
    <property type="protein sequence ID" value="SDU04175.1"/>
    <property type="molecule type" value="Genomic_DNA"/>
</dbReference>
<dbReference type="Proteomes" id="UP000199608">
    <property type="component" value="Unassembled WGS sequence"/>
</dbReference>
<proteinExistence type="predicted"/>
<reference evidence="3" key="1">
    <citation type="submission" date="2016-10" db="EMBL/GenBank/DDBJ databases">
        <authorList>
            <person name="Varghese N."/>
            <person name="Submissions S."/>
        </authorList>
    </citation>
    <scope>NUCLEOTIDE SEQUENCE [LARGE SCALE GENOMIC DNA]</scope>
    <source>
        <strain evidence="3">DSM 3384</strain>
    </source>
</reference>
<evidence type="ECO:0000313" key="2">
    <source>
        <dbReference type="EMBL" id="SDU04175.1"/>
    </source>
</evidence>
<keyword evidence="1" id="KW-0812">Transmembrane</keyword>
<dbReference type="AlphaFoldDB" id="A0A1H2FA50"/>
<feature type="transmembrane region" description="Helical" evidence="1">
    <location>
        <begin position="100"/>
        <end position="122"/>
    </location>
</feature>
<evidence type="ECO:0000313" key="3">
    <source>
        <dbReference type="Proteomes" id="UP000199608"/>
    </source>
</evidence>
<evidence type="ECO:0000256" key="1">
    <source>
        <dbReference type="SAM" id="Phobius"/>
    </source>
</evidence>
<organism evidence="2 3">
    <name type="scientific">Desulfobacula phenolica</name>
    <dbReference type="NCBI Taxonomy" id="90732"/>
    <lineage>
        <taxon>Bacteria</taxon>
        <taxon>Pseudomonadati</taxon>
        <taxon>Thermodesulfobacteriota</taxon>
        <taxon>Desulfobacteria</taxon>
        <taxon>Desulfobacterales</taxon>
        <taxon>Desulfobacteraceae</taxon>
        <taxon>Desulfobacula</taxon>
    </lineage>
</organism>
<protein>
    <submittedName>
        <fullName evidence="2">Uncharacterized protein</fullName>
    </submittedName>
</protein>
<keyword evidence="1" id="KW-1133">Transmembrane helix</keyword>
<accession>A0A1H2FA50</accession>
<name>A0A1H2FA50_9BACT</name>
<gene>
    <name evidence="2" type="ORF">SAMN04487931_10442</name>
</gene>
<keyword evidence="3" id="KW-1185">Reference proteome</keyword>
<feature type="transmembrane region" description="Helical" evidence="1">
    <location>
        <begin position="235"/>
        <end position="258"/>
    </location>
</feature>
<feature type="transmembrane region" description="Helical" evidence="1">
    <location>
        <begin position="134"/>
        <end position="153"/>
    </location>
</feature>